<protein>
    <submittedName>
        <fullName evidence="1">Uncharacterized protein</fullName>
    </submittedName>
</protein>
<name>A0A1V0SHY0_9VIRU</name>
<accession>A0A1V0SHY0</accession>
<reference evidence="1" key="1">
    <citation type="journal article" date="2017" name="Science">
        <title>Giant viruses with an expanded complement of translation system components.</title>
        <authorList>
            <person name="Schulz F."/>
            <person name="Yutin N."/>
            <person name="Ivanova N.N."/>
            <person name="Ortega D.R."/>
            <person name="Lee T.K."/>
            <person name="Vierheilig J."/>
            <person name="Daims H."/>
            <person name="Horn M."/>
            <person name="Wagner M."/>
            <person name="Jensen G.J."/>
            <person name="Kyrpides N.C."/>
            <person name="Koonin E.V."/>
            <person name="Woyke T."/>
        </authorList>
    </citation>
    <scope>NUCLEOTIDE SEQUENCE</scope>
    <source>
        <strain evidence="1">KNV1</strain>
    </source>
</reference>
<dbReference type="EMBL" id="KY684108">
    <property type="protein sequence ID" value="ARF11322.1"/>
    <property type="molecule type" value="Genomic_DNA"/>
</dbReference>
<proteinExistence type="predicted"/>
<organism evidence="1">
    <name type="scientific">Klosneuvirus KNV1</name>
    <dbReference type="NCBI Taxonomy" id="1977640"/>
    <lineage>
        <taxon>Viruses</taxon>
        <taxon>Varidnaviria</taxon>
        <taxon>Bamfordvirae</taxon>
        <taxon>Nucleocytoviricota</taxon>
        <taxon>Megaviricetes</taxon>
        <taxon>Imitervirales</taxon>
        <taxon>Mimiviridae</taxon>
        <taxon>Klosneuvirinae</taxon>
        <taxon>Klosneuvirus</taxon>
    </lineage>
</organism>
<gene>
    <name evidence="1" type="ORF">Klosneuvirus_1_179</name>
</gene>
<evidence type="ECO:0000313" key="1">
    <source>
        <dbReference type="EMBL" id="ARF11322.1"/>
    </source>
</evidence>
<sequence length="205" mass="24134">MQFRYYHEVKLYDYTLSEPEFDSVNNIFTSKLLDSKNKELRIKSGNMRLVSRQDKQIKVEFLHTADEYYQYIKNLDSLLKDEAEKHLSNILGNINKDTLDNLFKSSILLPEKLPSLPVMVFQLNDNCKFTGLKRRKATIDDFKENSNIEVHFVVRGINYFKNKCEIIYDVLQLKLVEASCETIENLINKNSEIEYQLSDNNDDDN</sequence>